<dbReference type="InterPro" id="IPR039682">
    <property type="entry name" value="Sec8/EXOC4"/>
</dbReference>
<protein>
    <recommendedName>
        <fullName evidence="4">Exocyst complex component Sec8</fullName>
    </recommendedName>
</protein>
<dbReference type="AlphaFoldDB" id="A0A4U7B840"/>
<dbReference type="PANTHER" id="PTHR14146:SF0">
    <property type="entry name" value="EXOCYST COMPLEX COMPONENT 4"/>
    <property type="match status" value="1"/>
</dbReference>
<comment type="similarity">
    <text evidence="4">Belongs to the SEC8 family.</text>
</comment>
<dbReference type="GO" id="GO:0006612">
    <property type="term" value="P:protein targeting to membrane"/>
    <property type="evidence" value="ECO:0007669"/>
    <property type="project" value="UniProtKB-UniRule"/>
</dbReference>
<keyword evidence="2 4" id="KW-0268">Exocytosis</keyword>
<proteinExistence type="inferred from homology"/>
<dbReference type="GO" id="GO:0006904">
    <property type="term" value="P:vesicle docking involved in exocytosis"/>
    <property type="evidence" value="ECO:0007669"/>
    <property type="project" value="InterPro"/>
</dbReference>
<reference evidence="8 9" key="1">
    <citation type="submission" date="2018-02" db="EMBL/GenBank/DDBJ databases">
        <title>Draft genome sequences of Elsinoe sp., causing black scab on jojoba.</title>
        <authorList>
            <person name="Stodart B."/>
            <person name="Jeffress S."/>
            <person name="Ash G."/>
            <person name="Arun Chinnappa K."/>
        </authorList>
    </citation>
    <scope>NUCLEOTIDE SEQUENCE [LARGE SCALE GENOMIC DNA]</scope>
    <source>
        <strain evidence="8 9">Hillstone_2</strain>
    </source>
</reference>
<dbReference type="Proteomes" id="UP000308133">
    <property type="component" value="Unassembled WGS sequence"/>
</dbReference>
<comment type="caution">
    <text evidence="8">The sequence shown here is derived from an EMBL/GenBank/DDBJ whole genome shotgun (WGS) entry which is preliminary data.</text>
</comment>
<dbReference type="GO" id="GO:0000145">
    <property type="term" value="C:exocyst"/>
    <property type="evidence" value="ECO:0007669"/>
    <property type="project" value="UniProtKB-UniRule"/>
</dbReference>
<accession>A0A4U7B840</accession>
<dbReference type="InterPro" id="IPR048630">
    <property type="entry name" value="Sec8_M"/>
</dbReference>
<feature type="compositionally biased region" description="Basic and acidic residues" evidence="5">
    <location>
        <begin position="63"/>
        <end position="81"/>
    </location>
</feature>
<feature type="region of interest" description="Disordered" evidence="5">
    <location>
        <begin position="1"/>
        <end position="95"/>
    </location>
</feature>
<dbReference type="PANTHER" id="PTHR14146">
    <property type="entry name" value="EXOCYST COMPLEX COMPONENT 4"/>
    <property type="match status" value="1"/>
</dbReference>
<dbReference type="InterPro" id="IPR007191">
    <property type="entry name" value="Sec8_exocyst_N"/>
</dbReference>
<dbReference type="GO" id="GO:0090522">
    <property type="term" value="P:vesicle tethering involved in exocytosis"/>
    <property type="evidence" value="ECO:0007669"/>
    <property type="project" value="UniProtKB-UniRule"/>
</dbReference>
<evidence type="ECO:0000256" key="3">
    <source>
        <dbReference type="ARBA" id="ARBA00022927"/>
    </source>
</evidence>
<evidence type="ECO:0000256" key="1">
    <source>
        <dbReference type="ARBA" id="ARBA00022448"/>
    </source>
</evidence>
<gene>
    <name evidence="8" type="ORF">C1H76_1714</name>
</gene>
<dbReference type="GO" id="GO:0015031">
    <property type="term" value="P:protein transport"/>
    <property type="evidence" value="ECO:0007669"/>
    <property type="project" value="UniProtKB-KW"/>
</dbReference>
<dbReference type="EMBL" id="PTQR01000021">
    <property type="protein sequence ID" value="TKX25871.1"/>
    <property type="molecule type" value="Genomic_DNA"/>
</dbReference>
<evidence type="ECO:0000313" key="9">
    <source>
        <dbReference type="Proteomes" id="UP000308133"/>
    </source>
</evidence>
<evidence type="ECO:0000256" key="5">
    <source>
        <dbReference type="SAM" id="MobiDB-lite"/>
    </source>
</evidence>
<keyword evidence="3 4" id="KW-0653">Protein transport</keyword>
<evidence type="ECO:0000313" key="8">
    <source>
        <dbReference type="EMBL" id="TKX25871.1"/>
    </source>
</evidence>
<sequence>MSWMRENGGHTNGYGNSYGNRYDLDTSSRDTSTDGRSQSRGPGGYGGFGGTGQTSRVTGPSYLERRQANRRSGDRAWDSSRSRSRPAPGNTRNFSESARNVEEILRYIEQQWGFMSSDSCIPVKVALQLMDQSSLGLADQFDSFRQVHQQLQSALKAIVNEHHQGFNSSIGTFHQIQASLQLSQTRVRELKASLVEAKGNLSVNRPELKAFASSSQNYDQMLQMLNHIEEVQGMPEKIESHISEKRFLGAVDTLQEALKLMRKPEMEEVGALSDLQVYLGNQEHSVTDILVEELHSHLYLKSPYCEERWKRYASRRGGTEMVMIGSERRHLYQFLDSSDFQQPLKEDPGRNPEADSFAYIHLLVEALSRMGRLDVAVDAIEQRMPVELFRVVEKCYIEVEQRHPNNMRTSGGKRSNLATIWQDDELRREIVEDMLSSLYARFEAIAEGHRVVFEVISGVSRRHGERDPSLLRSFNELWKLYQSEIRSLLHDHLSSTGDLGSRSRLDDDINANMFRPHARDRNRRMFKLADTDKNSTSLSTEREDLDAILKASVPGLVSSGLASVDRSDDPSKALDRSATGHKLLVEPSVFNMSSLLPPSLSFLTRLKEVVPTNSDVVVSTLTSFLDDFLVNVFEPQMEETLAEACGAAYSQSDAFQEDPKWSTQATKPIFKSTIDLFQLINSFCRMLVALPPNQSFTELILGQIRNHYNRFNEIYRSIITKPQTETSASRTRRKAASLAEGGDLLPLVKQLVNSPADATPELWTQETNSLIALVRTATPSEDDLLTSPKSIRQLSTLSTSALWFVSRLSTLRHIDPRAANSTSLAAHQTRAWTDSSSGEPYLPLSNDTAAEFDSLLASFTDLSALILRTLHLELRLETLAGIAKALGTTYWLNQPYNEPDASILQLNKTILGFDNELSARLPEGNYKACVAELANLVDSALVNFAATVPAMDEYGASRMALNILVLQQGLKEVDGAADLARAARFWELWDGKGEGVVREVQGGRARKEEGQAMVRLCFSAGGDKTKEAEVMGMLG</sequence>
<evidence type="ECO:0000259" key="6">
    <source>
        <dbReference type="Pfam" id="PF04048"/>
    </source>
</evidence>
<dbReference type="GO" id="GO:0006893">
    <property type="term" value="P:Golgi to plasma membrane transport"/>
    <property type="evidence" value="ECO:0007669"/>
    <property type="project" value="TreeGrafter"/>
</dbReference>
<feature type="compositionally biased region" description="Gly residues" evidence="5">
    <location>
        <begin position="41"/>
        <end position="52"/>
    </location>
</feature>
<evidence type="ECO:0000259" key="7">
    <source>
        <dbReference type="Pfam" id="PF20652"/>
    </source>
</evidence>
<evidence type="ECO:0000256" key="4">
    <source>
        <dbReference type="RuleBase" id="RU367079"/>
    </source>
</evidence>
<dbReference type="Pfam" id="PF04048">
    <property type="entry name" value="Sec8_N"/>
    <property type="match status" value="1"/>
</dbReference>
<evidence type="ECO:0000256" key="2">
    <source>
        <dbReference type="ARBA" id="ARBA00022483"/>
    </source>
</evidence>
<keyword evidence="1 4" id="KW-0813">Transport</keyword>
<organism evidence="8 9">
    <name type="scientific">Elsinoe australis</name>
    <dbReference type="NCBI Taxonomy" id="40998"/>
    <lineage>
        <taxon>Eukaryota</taxon>
        <taxon>Fungi</taxon>
        <taxon>Dikarya</taxon>
        <taxon>Ascomycota</taxon>
        <taxon>Pezizomycotina</taxon>
        <taxon>Dothideomycetes</taxon>
        <taxon>Dothideomycetidae</taxon>
        <taxon>Myriangiales</taxon>
        <taxon>Elsinoaceae</taxon>
        <taxon>Elsinoe</taxon>
    </lineage>
</organism>
<name>A0A4U7B840_9PEZI</name>
<feature type="compositionally biased region" description="Basic and acidic residues" evidence="5">
    <location>
        <begin position="22"/>
        <end position="33"/>
    </location>
</feature>
<dbReference type="Pfam" id="PF20652">
    <property type="entry name" value="Sec8_C"/>
    <property type="match status" value="1"/>
</dbReference>
<feature type="domain" description="Exocyst complex component Sec8 middle helical bundle" evidence="7">
    <location>
        <begin position="351"/>
        <end position="600"/>
    </location>
</feature>
<feature type="domain" description="Exocyst complex component Sec8 N-terminal" evidence="6">
    <location>
        <begin position="101"/>
        <end position="241"/>
    </location>
</feature>
<comment type="function">
    <text evidence="4">Component of the exocyst complex involved in the docking of exocytic vesicles with fusion sites on the plasma membrane.</text>
</comment>